<dbReference type="EMBL" id="JBHTJW010000002">
    <property type="protein sequence ID" value="MFD0928686.1"/>
    <property type="molecule type" value="Genomic_DNA"/>
</dbReference>
<dbReference type="InterPro" id="IPR037165">
    <property type="entry name" value="AldOxase/xan_DH_Mopterin-bd_sf"/>
</dbReference>
<reference evidence="3" key="1">
    <citation type="journal article" date="2019" name="Int. J. Syst. Evol. Microbiol.">
        <title>The Global Catalogue of Microorganisms (GCM) 10K type strain sequencing project: providing services to taxonomists for standard genome sequencing and annotation.</title>
        <authorList>
            <consortium name="The Broad Institute Genomics Platform"/>
            <consortium name="The Broad Institute Genome Sequencing Center for Infectious Disease"/>
            <person name="Wu L."/>
            <person name="Ma J."/>
        </authorList>
    </citation>
    <scope>NUCLEOTIDE SEQUENCE [LARGE SCALE GENOMIC DNA]</scope>
    <source>
        <strain evidence="3">CCUG 59685</strain>
    </source>
</reference>
<dbReference type="SMART" id="SM01008">
    <property type="entry name" value="Ald_Xan_dh_C"/>
    <property type="match status" value="1"/>
</dbReference>
<dbReference type="InterPro" id="IPR000674">
    <property type="entry name" value="Ald_Oxase/Xan_DH_a/b"/>
</dbReference>
<dbReference type="InterPro" id="IPR052516">
    <property type="entry name" value="N-heterocyclic_Hydroxylase"/>
</dbReference>
<dbReference type="PROSITE" id="PS51318">
    <property type="entry name" value="TAT"/>
    <property type="match status" value="1"/>
</dbReference>
<dbReference type="Gene3D" id="3.30.365.10">
    <property type="entry name" value="Aldehyde oxidase/xanthine dehydrogenase, molybdopterin binding domain"/>
    <property type="match status" value="4"/>
</dbReference>
<evidence type="ECO:0000259" key="1">
    <source>
        <dbReference type="SMART" id="SM01008"/>
    </source>
</evidence>
<keyword evidence="3" id="KW-1185">Reference proteome</keyword>
<dbReference type="InterPro" id="IPR006311">
    <property type="entry name" value="TAT_signal"/>
</dbReference>
<dbReference type="SUPFAM" id="SSF56003">
    <property type="entry name" value="Molybdenum cofactor-binding domain"/>
    <property type="match status" value="2"/>
</dbReference>
<organism evidence="2 3">
    <name type="scientific">Methylophilus glucosoxydans</name>
    <dbReference type="NCBI Taxonomy" id="752553"/>
    <lineage>
        <taxon>Bacteria</taxon>
        <taxon>Pseudomonadati</taxon>
        <taxon>Pseudomonadota</taxon>
        <taxon>Betaproteobacteria</taxon>
        <taxon>Nitrosomonadales</taxon>
        <taxon>Methylophilaceae</taxon>
        <taxon>Methylophilus</taxon>
    </lineage>
</organism>
<dbReference type="RefSeq" id="WP_379073816.1">
    <property type="nucleotide sequence ID" value="NZ_JBHTJW010000002.1"/>
</dbReference>
<accession>A0ABW3GDJ2</accession>
<dbReference type="Proteomes" id="UP001597106">
    <property type="component" value="Unassembled WGS sequence"/>
</dbReference>
<comment type="caution">
    <text evidence="2">The sequence shown here is derived from an EMBL/GenBank/DDBJ whole genome shotgun (WGS) entry which is preliminary data.</text>
</comment>
<proteinExistence type="predicted"/>
<dbReference type="Pfam" id="PF02738">
    <property type="entry name" value="MoCoBD_1"/>
    <property type="match status" value="1"/>
</dbReference>
<evidence type="ECO:0000313" key="3">
    <source>
        <dbReference type="Proteomes" id="UP001597106"/>
    </source>
</evidence>
<dbReference type="PIRSF" id="PIRSF036389">
    <property type="entry name" value="IOR_B"/>
    <property type="match status" value="1"/>
</dbReference>
<name>A0ABW3GDJ2_9PROT</name>
<protein>
    <submittedName>
        <fullName evidence="2">Molybdopterin cofactor-binding domain-containing protein</fullName>
    </submittedName>
</protein>
<dbReference type="InterPro" id="IPR008274">
    <property type="entry name" value="AldOxase/xan_DH_MoCoBD1"/>
</dbReference>
<feature type="domain" description="Aldehyde oxidase/xanthine dehydrogenase a/b hammerhead" evidence="1">
    <location>
        <begin position="232"/>
        <end position="310"/>
    </location>
</feature>
<evidence type="ECO:0000313" key="2">
    <source>
        <dbReference type="EMBL" id="MFD0928686.1"/>
    </source>
</evidence>
<dbReference type="InterPro" id="IPR046867">
    <property type="entry name" value="AldOxase/xan_DH_MoCoBD2"/>
</dbReference>
<dbReference type="PANTHER" id="PTHR47495">
    <property type="entry name" value="ALDEHYDE DEHYDROGENASE"/>
    <property type="match status" value="1"/>
</dbReference>
<gene>
    <name evidence="2" type="ORF">ACFQ1T_02725</name>
</gene>
<dbReference type="PANTHER" id="PTHR47495:SF2">
    <property type="entry name" value="ALDEHYDE DEHYDROGENASE"/>
    <property type="match status" value="1"/>
</dbReference>
<dbReference type="Pfam" id="PF20256">
    <property type="entry name" value="MoCoBD_2"/>
    <property type="match status" value="2"/>
</dbReference>
<sequence length="738" mass="79233">MSQGLIQGLADKYTISNPPRRDFLKIAATVSATTAGGMLLSISLPALSQSKQTQPYSELETGKDVLAPNGFIKIDTKGEVTMIMPKVEMGQGVYTSIPMLLAEELGVDLQTVKLEHAPPNEKLYADALLGAQVTGGSTSIRALWEPMRQAGAVCRSLLIAAAAQQWKVAESACYAKSGVVYHDASGRTLRYGELVKVASTLPVPKQVALKDPKDFKLIGTAAKRLDTPDKVNGLAKFGIDAHPDNVKFAVIATSPVFGGTLASVDDSRALKMPGVLQVVKVDNAVAVIATNTWAAKRGLGALDIQWNEGKSTAVKTSDLVNDLREASKKPGAVAKKQGNATSAYKKADKTLSVEYEQPFLAHATMEPMNCTVEVSASGCDLWVGTQIPTFAQGMAAKTLNIPVEKVRLHNFLIGGGFGRRLEFDGVVQAVKIAKQVKGPVKVIWTREEDIQHDMFRPYYFDRISAGLDANGKPVAWSHRIVGSSIMARFAPPLVKNGVDPDAVEVSAEPPYDLPNLYVDYVRVEPRDVPTAFWRGVGPTRGTFVVESFIDELAHLAKVDPVKYRLDLLGKTPRLKNALQLAVSKSDWGKPLAKGQGRGVSVMHAFGSFLAMVVDVTVNDQGEVKVDRVVSAVDCGMTVNPDTVIAQIQGGVIFGLTAVLYNEITIEHGRVQQTNFNDYRMLRINEAPAIDVHLIKSAEAPGGIGEPGTAAIGAALANAVFSATGKRIRKLPIGHQLKT</sequence>
<dbReference type="Gene3D" id="3.90.1170.50">
    <property type="entry name" value="Aldehyde oxidase/xanthine dehydrogenase, a/b hammerhead"/>
    <property type="match status" value="1"/>
</dbReference>
<dbReference type="InterPro" id="IPR012368">
    <property type="entry name" value="OxRdtase_Mopterin-bd_su_IorB"/>
</dbReference>